<dbReference type="GO" id="GO:0005886">
    <property type="term" value="C:plasma membrane"/>
    <property type="evidence" value="ECO:0007669"/>
    <property type="project" value="UniProtKB-SubCell"/>
</dbReference>
<comment type="subcellular location">
    <subcellularLocation>
        <location evidence="1">Cell inner membrane</location>
        <topology evidence="1">Multi-pass membrane protein</topology>
    </subcellularLocation>
    <subcellularLocation>
        <location evidence="8">Cell membrane</location>
        <topology evidence="8">Multi-pass membrane protein</topology>
    </subcellularLocation>
</comment>
<organism evidence="10 11">
    <name type="scientific">Haematobacter genomosp. 1</name>
    <dbReference type="NCBI Taxonomy" id="366618"/>
    <lineage>
        <taxon>Bacteria</taxon>
        <taxon>Pseudomonadati</taxon>
        <taxon>Pseudomonadota</taxon>
        <taxon>Alphaproteobacteria</taxon>
        <taxon>Rhodobacterales</taxon>
        <taxon>Paracoccaceae</taxon>
        <taxon>Haematobacter</taxon>
    </lineage>
</organism>
<evidence type="ECO:0000256" key="7">
    <source>
        <dbReference type="ARBA" id="ARBA00023136"/>
    </source>
</evidence>
<dbReference type="EMBL" id="NIPW01000023">
    <property type="protein sequence ID" value="OWJ77151.1"/>
    <property type="molecule type" value="Genomic_DNA"/>
</dbReference>
<feature type="transmembrane region" description="Helical" evidence="8">
    <location>
        <begin position="69"/>
        <end position="90"/>
    </location>
</feature>
<feature type="domain" description="ABC transmembrane type-1" evidence="9">
    <location>
        <begin position="65"/>
        <end position="250"/>
    </location>
</feature>
<evidence type="ECO:0000256" key="3">
    <source>
        <dbReference type="ARBA" id="ARBA00022475"/>
    </source>
</evidence>
<reference evidence="10 11" key="1">
    <citation type="submission" date="2016-12" db="EMBL/GenBank/DDBJ databases">
        <title>Comparison of Traditional DNA-DNA Hybridization with In Silico Genomic Analysis.</title>
        <authorList>
            <person name="Nicholson A.C."/>
            <person name="Humrighouse B.W."/>
            <person name="Graziano J."/>
            <person name="Lasker B."/>
            <person name="Whitney A.M."/>
            <person name="Mcquiston J.R."/>
        </authorList>
    </citation>
    <scope>NUCLEOTIDE SEQUENCE [LARGE SCALE GENOMIC DNA]</scope>
    <source>
        <strain evidence="10 11">H2240</strain>
    </source>
</reference>
<feature type="transmembrane region" description="Helical" evidence="8">
    <location>
        <begin position="12"/>
        <end position="34"/>
    </location>
</feature>
<dbReference type="Proteomes" id="UP000196878">
    <property type="component" value="Unassembled WGS sequence"/>
</dbReference>
<evidence type="ECO:0000313" key="10">
    <source>
        <dbReference type="EMBL" id="OWJ77151.1"/>
    </source>
</evidence>
<feature type="transmembrane region" description="Helical" evidence="8">
    <location>
        <begin position="102"/>
        <end position="124"/>
    </location>
</feature>
<feature type="transmembrane region" description="Helical" evidence="8">
    <location>
        <begin position="130"/>
        <end position="153"/>
    </location>
</feature>
<keyword evidence="4" id="KW-0997">Cell inner membrane</keyword>
<dbReference type="OrthoDB" id="5622164at2"/>
<dbReference type="PANTHER" id="PTHR43357">
    <property type="entry name" value="INNER MEMBRANE ABC TRANSPORTER PERMEASE PROTEIN YDCV"/>
    <property type="match status" value="1"/>
</dbReference>
<evidence type="ECO:0000313" key="11">
    <source>
        <dbReference type="Proteomes" id="UP000196878"/>
    </source>
</evidence>
<keyword evidence="3" id="KW-1003">Cell membrane</keyword>
<keyword evidence="5 8" id="KW-0812">Transmembrane</keyword>
<evidence type="ECO:0000256" key="4">
    <source>
        <dbReference type="ARBA" id="ARBA00022519"/>
    </source>
</evidence>
<evidence type="ECO:0000256" key="5">
    <source>
        <dbReference type="ARBA" id="ARBA00022692"/>
    </source>
</evidence>
<accession>A0A212AAT3</accession>
<evidence type="ECO:0000256" key="1">
    <source>
        <dbReference type="ARBA" id="ARBA00004429"/>
    </source>
</evidence>
<dbReference type="Gene3D" id="1.10.3720.10">
    <property type="entry name" value="MetI-like"/>
    <property type="match status" value="1"/>
</dbReference>
<dbReference type="PROSITE" id="PS50928">
    <property type="entry name" value="ABC_TM1"/>
    <property type="match status" value="1"/>
</dbReference>
<sequence>MKTGLFGKVMWTIYMVAIMGFLLAPLVFVVYYSFLPTAFFKLEWQGVSLRWYQAFFTSDVFMPALRHTLLIAALVVPVTLLVALPTTHLVASGHVRWLGQALTVPVVVPGVVTGIALMGFFALLSVENALLRLVIGLTLYCLPFTMRALNAVYSGLDRRPEEAARDLGAGPARTYLTVTLPQLKAGILSGAILAFVEAVDNFSIAVFMADTATKTLPIAAYDHIRDFDDPTVAAMSTLLIVLAFVLVFVLEKTVGLERMIRDK</sequence>
<keyword evidence="2 8" id="KW-0813">Transport</keyword>
<dbReference type="Pfam" id="PF00528">
    <property type="entry name" value="BPD_transp_1"/>
    <property type="match status" value="1"/>
</dbReference>
<dbReference type="CDD" id="cd06261">
    <property type="entry name" value="TM_PBP2"/>
    <property type="match status" value="1"/>
</dbReference>
<dbReference type="GO" id="GO:0055085">
    <property type="term" value="P:transmembrane transport"/>
    <property type="evidence" value="ECO:0007669"/>
    <property type="project" value="InterPro"/>
</dbReference>
<gene>
    <name evidence="10" type="ORF">CDV49_12085</name>
</gene>
<evidence type="ECO:0000256" key="8">
    <source>
        <dbReference type="RuleBase" id="RU363032"/>
    </source>
</evidence>
<dbReference type="SUPFAM" id="SSF161098">
    <property type="entry name" value="MetI-like"/>
    <property type="match status" value="1"/>
</dbReference>
<keyword evidence="7 8" id="KW-0472">Membrane</keyword>
<dbReference type="InterPro" id="IPR000515">
    <property type="entry name" value="MetI-like"/>
</dbReference>
<protein>
    <submittedName>
        <fullName evidence="10">ABC transporter permease</fullName>
    </submittedName>
</protein>
<dbReference type="AlphaFoldDB" id="A0A212AAT3"/>
<comment type="similarity">
    <text evidence="8">Belongs to the binding-protein-dependent transport system permease family.</text>
</comment>
<evidence type="ECO:0000256" key="2">
    <source>
        <dbReference type="ARBA" id="ARBA00022448"/>
    </source>
</evidence>
<dbReference type="PANTHER" id="PTHR43357:SF4">
    <property type="entry name" value="INNER MEMBRANE ABC TRANSPORTER PERMEASE PROTEIN YDCV"/>
    <property type="match status" value="1"/>
</dbReference>
<keyword evidence="11" id="KW-1185">Reference proteome</keyword>
<dbReference type="RefSeq" id="WP_088215688.1">
    <property type="nucleotide sequence ID" value="NZ_NIPW01000023.1"/>
</dbReference>
<evidence type="ECO:0000259" key="9">
    <source>
        <dbReference type="PROSITE" id="PS50928"/>
    </source>
</evidence>
<evidence type="ECO:0000256" key="6">
    <source>
        <dbReference type="ARBA" id="ARBA00022989"/>
    </source>
</evidence>
<name>A0A212AAT3_9RHOB</name>
<proteinExistence type="inferred from homology"/>
<dbReference type="InterPro" id="IPR035906">
    <property type="entry name" value="MetI-like_sf"/>
</dbReference>
<feature type="transmembrane region" description="Helical" evidence="8">
    <location>
        <begin position="232"/>
        <end position="250"/>
    </location>
</feature>
<keyword evidence="6 8" id="KW-1133">Transmembrane helix</keyword>
<comment type="caution">
    <text evidence="10">The sequence shown here is derived from an EMBL/GenBank/DDBJ whole genome shotgun (WGS) entry which is preliminary data.</text>
</comment>